<dbReference type="InterPro" id="IPR027417">
    <property type="entry name" value="P-loop_NTPase"/>
</dbReference>
<dbReference type="Pfam" id="PF00005">
    <property type="entry name" value="ABC_tran"/>
    <property type="match status" value="1"/>
</dbReference>
<dbReference type="InterPro" id="IPR050388">
    <property type="entry name" value="ABC_Ni/Peptide_Import"/>
</dbReference>
<dbReference type="PROSITE" id="PS50893">
    <property type="entry name" value="ABC_TRANSPORTER_2"/>
    <property type="match status" value="1"/>
</dbReference>
<dbReference type="Gene3D" id="3.40.50.300">
    <property type="entry name" value="P-loop containing nucleotide triphosphate hydrolases"/>
    <property type="match status" value="1"/>
</dbReference>
<evidence type="ECO:0000256" key="4">
    <source>
        <dbReference type="ARBA" id="ARBA00022475"/>
    </source>
</evidence>
<comment type="similarity">
    <text evidence="2">Belongs to the ABC transporter superfamily.</text>
</comment>
<dbReference type="PANTHER" id="PTHR43297">
    <property type="entry name" value="OLIGOPEPTIDE TRANSPORT ATP-BINDING PROTEIN APPD"/>
    <property type="match status" value="1"/>
</dbReference>
<keyword evidence="7" id="KW-0472">Membrane</keyword>
<dbReference type="GO" id="GO:0005886">
    <property type="term" value="C:plasma membrane"/>
    <property type="evidence" value="ECO:0007669"/>
    <property type="project" value="UniProtKB-SubCell"/>
</dbReference>
<dbReference type="AlphaFoldDB" id="A0A953J2I0"/>
<protein>
    <submittedName>
        <fullName evidence="9">ABC transporter ATP-binding protein</fullName>
    </submittedName>
</protein>
<evidence type="ECO:0000256" key="7">
    <source>
        <dbReference type="ARBA" id="ARBA00023136"/>
    </source>
</evidence>
<dbReference type="InterPro" id="IPR013563">
    <property type="entry name" value="Oligopep_ABC_C"/>
</dbReference>
<dbReference type="EMBL" id="JAIOIV010000018">
    <property type="protein sequence ID" value="MBZ0155051.1"/>
    <property type="molecule type" value="Genomic_DNA"/>
</dbReference>
<evidence type="ECO:0000256" key="1">
    <source>
        <dbReference type="ARBA" id="ARBA00004417"/>
    </source>
</evidence>
<dbReference type="CDD" id="cd03257">
    <property type="entry name" value="ABC_NikE_OppD_transporters"/>
    <property type="match status" value="1"/>
</dbReference>
<evidence type="ECO:0000256" key="6">
    <source>
        <dbReference type="ARBA" id="ARBA00022840"/>
    </source>
</evidence>
<proteinExistence type="inferred from homology"/>
<keyword evidence="6 9" id="KW-0067">ATP-binding</keyword>
<evidence type="ECO:0000313" key="10">
    <source>
        <dbReference type="Proteomes" id="UP000705867"/>
    </source>
</evidence>
<dbReference type="FunFam" id="3.40.50.300:FF:000016">
    <property type="entry name" value="Oligopeptide ABC transporter ATP-binding component"/>
    <property type="match status" value="1"/>
</dbReference>
<dbReference type="Pfam" id="PF08352">
    <property type="entry name" value="oligo_HPY"/>
    <property type="match status" value="1"/>
</dbReference>
<comment type="caution">
    <text evidence="9">The sequence shown here is derived from an EMBL/GenBank/DDBJ whole genome shotgun (WGS) entry which is preliminary data.</text>
</comment>
<dbReference type="GO" id="GO:0005524">
    <property type="term" value="F:ATP binding"/>
    <property type="evidence" value="ECO:0007669"/>
    <property type="project" value="UniProtKB-KW"/>
</dbReference>
<name>A0A953J2I0_9BACT</name>
<dbReference type="InterPro" id="IPR017871">
    <property type="entry name" value="ABC_transporter-like_CS"/>
</dbReference>
<dbReference type="PROSITE" id="PS00211">
    <property type="entry name" value="ABC_TRANSPORTER_1"/>
    <property type="match status" value="1"/>
</dbReference>
<evidence type="ECO:0000313" key="9">
    <source>
        <dbReference type="EMBL" id="MBZ0155051.1"/>
    </source>
</evidence>
<reference evidence="9" key="2">
    <citation type="submission" date="2021-08" db="EMBL/GenBank/DDBJ databases">
        <authorList>
            <person name="Dalcin Martins P."/>
        </authorList>
    </citation>
    <scope>NUCLEOTIDE SEQUENCE</scope>
    <source>
        <strain evidence="9">MAG_39</strain>
    </source>
</reference>
<feature type="domain" description="ABC transporter" evidence="8">
    <location>
        <begin position="8"/>
        <end position="255"/>
    </location>
</feature>
<keyword evidence="4" id="KW-1003">Cell membrane</keyword>
<dbReference type="NCBIfam" id="TIGR01727">
    <property type="entry name" value="oligo_HPY"/>
    <property type="match status" value="1"/>
</dbReference>
<comment type="subcellular location">
    <subcellularLocation>
        <location evidence="1">Cell inner membrane</location>
        <topology evidence="1">Peripheral membrane protein</topology>
    </subcellularLocation>
</comment>
<organism evidence="9 10">
    <name type="scientific">Candidatus Nitrobium versatile</name>
    <dbReference type="NCBI Taxonomy" id="2884831"/>
    <lineage>
        <taxon>Bacteria</taxon>
        <taxon>Pseudomonadati</taxon>
        <taxon>Nitrospirota</taxon>
        <taxon>Nitrospiria</taxon>
        <taxon>Nitrospirales</taxon>
        <taxon>Nitrospiraceae</taxon>
        <taxon>Candidatus Nitrobium</taxon>
    </lineage>
</organism>
<evidence type="ECO:0000259" key="8">
    <source>
        <dbReference type="PROSITE" id="PS50893"/>
    </source>
</evidence>
<dbReference type="SMART" id="SM00382">
    <property type="entry name" value="AAA"/>
    <property type="match status" value="1"/>
</dbReference>
<keyword evidence="5" id="KW-0547">Nucleotide-binding</keyword>
<evidence type="ECO:0000256" key="2">
    <source>
        <dbReference type="ARBA" id="ARBA00005417"/>
    </source>
</evidence>
<dbReference type="Proteomes" id="UP000705867">
    <property type="component" value="Unassembled WGS sequence"/>
</dbReference>
<reference evidence="9" key="1">
    <citation type="journal article" date="2021" name="bioRxiv">
        <title>Unraveling nitrogen, sulfur and carbon metabolic pathways and microbial community transcriptional responses to substrate deprivation and toxicity stresses in a bioreactor mimicking anoxic brackish coastal sediment conditions.</title>
        <authorList>
            <person name="Martins P.D."/>
            <person name="Echeveste M.J."/>
            <person name="Arshad A."/>
            <person name="Kurth J."/>
            <person name="Ouboter H."/>
            <person name="Jetten M.S.M."/>
            <person name="Welte C.U."/>
        </authorList>
    </citation>
    <scope>NUCLEOTIDE SEQUENCE</scope>
    <source>
        <strain evidence="9">MAG_39</strain>
    </source>
</reference>
<evidence type="ECO:0000256" key="5">
    <source>
        <dbReference type="ARBA" id="ARBA00022741"/>
    </source>
</evidence>
<gene>
    <name evidence="9" type="ORF">K8I29_02405</name>
</gene>
<dbReference type="InterPro" id="IPR003439">
    <property type="entry name" value="ABC_transporter-like_ATP-bd"/>
</dbReference>
<accession>A0A953J2I0</accession>
<evidence type="ECO:0000256" key="3">
    <source>
        <dbReference type="ARBA" id="ARBA00022448"/>
    </source>
</evidence>
<dbReference type="InterPro" id="IPR003593">
    <property type="entry name" value="AAA+_ATPase"/>
</dbReference>
<dbReference type="PANTHER" id="PTHR43297:SF2">
    <property type="entry name" value="DIPEPTIDE TRANSPORT ATP-BINDING PROTEIN DPPD"/>
    <property type="match status" value="1"/>
</dbReference>
<dbReference type="GO" id="GO:0016887">
    <property type="term" value="F:ATP hydrolysis activity"/>
    <property type="evidence" value="ECO:0007669"/>
    <property type="project" value="InterPro"/>
</dbReference>
<keyword evidence="3" id="KW-0813">Transport</keyword>
<dbReference type="GO" id="GO:0015833">
    <property type="term" value="P:peptide transport"/>
    <property type="evidence" value="ECO:0007669"/>
    <property type="project" value="InterPro"/>
</dbReference>
<sequence>MPVTLLGIRNLSVLFKTDRGVLRVVSGLSLEIGKAEVFGLVGESGCGKSLTALSLLGILPHNAYAEGEILFNGKNLLALSEEEMRRIRGKDLSMVFQEPMTSLNPVLTIGYQVAEALQAHFDLTKRDALDKAVELLRAVRIPSPELRIKDYPHQMSGGMRQRVMIAIAIACNPSLLIADEPTTALDVTIQAQILELLKGLRKQRDMAVLLITHDLSIISEQADRVAIMYAGQIVELAGVEALFRNPLHPYTIGLLNSLPVAKGTALRPISGFVPTPDRIPEGCRFSDRCPEVRDACRRTEQVLEEIEQNHFVRCMRCRELWKKS</sequence>
<dbReference type="SUPFAM" id="SSF52540">
    <property type="entry name" value="P-loop containing nucleoside triphosphate hydrolases"/>
    <property type="match status" value="1"/>
</dbReference>